<evidence type="ECO:0000313" key="2">
    <source>
        <dbReference type="Proteomes" id="UP000006158"/>
    </source>
</evidence>
<reference evidence="1 2" key="2">
    <citation type="journal article" date="2009" name="Genome Res.">
        <title>Ortho-proteogenomics: multiple proteomes investigation through orthology and a new MS-based protocol.</title>
        <authorList>
            <person name="Gallien S."/>
            <person name="Perrodou E."/>
            <person name="Carapito C."/>
            <person name="Deshayes C."/>
            <person name="Reyrat J.M."/>
            <person name="Van Dorsselaer A."/>
            <person name="Poch O."/>
            <person name="Schaeffer C."/>
            <person name="Lecompte O."/>
        </authorList>
    </citation>
    <scope>NUCLEOTIDE SEQUENCE [LARGE SCALE GENOMIC DNA]</scope>
    <source>
        <strain evidence="2">ATCC 700084 / mc(2)155</strain>
    </source>
</reference>
<evidence type="ECO:0000313" key="1">
    <source>
        <dbReference type="EMBL" id="AFP40260.1"/>
    </source>
</evidence>
<dbReference type="KEGG" id="msg:MSMEI_3802"/>
<reference evidence="1 2" key="1">
    <citation type="journal article" date="2007" name="Genome Biol.">
        <title>Interrupted coding sequences in Mycobacterium smegmatis: authentic mutations or sequencing errors?</title>
        <authorList>
            <person name="Deshayes C."/>
            <person name="Perrodou E."/>
            <person name="Gallien S."/>
            <person name="Euphrasie D."/>
            <person name="Schaeffer C."/>
            <person name="Van-Dorsselaer A."/>
            <person name="Poch O."/>
            <person name="Lecompte O."/>
            <person name="Reyrat J.M."/>
        </authorList>
    </citation>
    <scope>NUCLEOTIDE SEQUENCE [LARGE SCALE GENOMIC DNA]</scope>
    <source>
        <strain evidence="2">ATCC 700084 / mc(2)155</strain>
    </source>
</reference>
<dbReference type="PATRIC" id="fig|246196.56.peg.3894"/>
<sequence>MPCSTFWPAHAEIPGMPLTQKRAAALLAAGLIAVPLVPSLLVEVSPADDWLELEGEQEVIVVSADGAAIAMTPPPGWQYRDAGGDRAQLRTDDGSAVVVEVVDLDGRDADAVTERLIRRGRVGGSNAALTPGTVSTGDGSLTGRPCAVVVEDLSGSCAFLSDGDVLVSVVAIGTADRPAPVLDDVLDSITRSDS</sequence>
<protein>
    <submittedName>
        <fullName evidence="1">Uncharacterized protein</fullName>
    </submittedName>
</protein>
<dbReference type="AlphaFoldDB" id="I7FFQ1"/>
<accession>I7FFQ1</accession>
<organism evidence="1 2">
    <name type="scientific">Mycolicibacterium smegmatis (strain ATCC 700084 / mc(2)155)</name>
    <name type="common">Mycobacterium smegmatis</name>
    <dbReference type="NCBI Taxonomy" id="246196"/>
    <lineage>
        <taxon>Bacteria</taxon>
        <taxon>Bacillati</taxon>
        <taxon>Actinomycetota</taxon>
        <taxon>Actinomycetes</taxon>
        <taxon>Mycobacteriales</taxon>
        <taxon>Mycobacteriaceae</taxon>
        <taxon>Mycolicibacterium</taxon>
    </lineage>
</organism>
<dbReference type="EMBL" id="CP001663">
    <property type="protein sequence ID" value="AFP40260.1"/>
    <property type="molecule type" value="Genomic_DNA"/>
</dbReference>
<proteinExistence type="predicted"/>
<name>I7FFQ1_MYCS2</name>
<gene>
    <name evidence="1" type="ordered locus">MSMEI_3802</name>
</gene>
<dbReference type="Proteomes" id="UP000006158">
    <property type="component" value="Chromosome"/>
</dbReference>